<name>A0ACC1HJK1_9FUNG</name>
<proteinExistence type="predicted"/>
<evidence type="ECO:0000313" key="1">
    <source>
        <dbReference type="EMBL" id="KAJ1674094.1"/>
    </source>
</evidence>
<keyword evidence="2" id="KW-1185">Reference proteome</keyword>
<protein>
    <submittedName>
        <fullName evidence="1">Uncharacterized protein</fullName>
    </submittedName>
</protein>
<organism evidence="1 2">
    <name type="scientific">Spiromyces aspiralis</name>
    <dbReference type="NCBI Taxonomy" id="68401"/>
    <lineage>
        <taxon>Eukaryota</taxon>
        <taxon>Fungi</taxon>
        <taxon>Fungi incertae sedis</taxon>
        <taxon>Zoopagomycota</taxon>
        <taxon>Kickxellomycotina</taxon>
        <taxon>Kickxellomycetes</taxon>
        <taxon>Kickxellales</taxon>
        <taxon>Kickxellaceae</taxon>
        <taxon>Spiromyces</taxon>
    </lineage>
</organism>
<reference evidence="1" key="1">
    <citation type="submission" date="2022-06" db="EMBL/GenBank/DDBJ databases">
        <title>Phylogenomic reconstructions and comparative analyses of Kickxellomycotina fungi.</title>
        <authorList>
            <person name="Reynolds N.K."/>
            <person name="Stajich J.E."/>
            <person name="Barry K."/>
            <person name="Grigoriev I.V."/>
            <person name="Crous P."/>
            <person name="Smith M.E."/>
        </authorList>
    </citation>
    <scope>NUCLEOTIDE SEQUENCE</scope>
    <source>
        <strain evidence="1">RSA 2271</strain>
    </source>
</reference>
<evidence type="ECO:0000313" key="2">
    <source>
        <dbReference type="Proteomes" id="UP001145114"/>
    </source>
</evidence>
<comment type="caution">
    <text evidence="1">The sequence shown here is derived from an EMBL/GenBank/DDBJ whole genome shotgun (WGS) entry which is preliminary data.</text>
</comment>
<accession>A0ACC1HJK1</accession>
<dbReference type="EMBL" id="JAMZIH010006273">
    <property type="protein sequence ID" value="KAJ1674094.1"/>
    <property type="molecule type" value="Genomic_DNA"/>
</dbReference>
<sequence length="111" mass="11177">MRQCGFYVFADEYDPSAPQPGVAGGGRPITGSCYKCGQEGHWAKDCPNPGANDGPSGGGGSSSSGSSRGRAAYRGTKRRGSAASSGTRGARTKRTSLSAAAASSRGSSRKK</sequence>
<gene>
    <name evidence="1" type="ORF">EV182_003976</name>
</gene>
<dbReference type="Proteomes" id="UP001145114">
    <property type="component" value="Unassembled WGS sequence"/>
</dbReference>